<evidence type="ECO:0000313" key="4">
    <source>
        <dbReference type="EMBL" id="KOM26142.1"/>
    </source>
</evidence>
<gene>
    <name evidence="4" type="ORF">LR48_Vigan233s000900</name>
</gene>
<feature type="coiled-coil region" evidence="1">
    <location>
        <begin position="87"/>
        <end position="114"/>
    </location>
</feature>
<evidence type="ECO:0000256" key="1">
    <source>
        <dbReference type="SAM" id="Coils"/>
    </source>
</evidence>
<evidence type="ECO:0000256" key="3">
    <source>
        <dbReference type="SAM" id="Phobius"/>
    </source>
</evidence>
<sequence length="257" mass="29727">MKEFQVSEVAARENGVFEKVSMKDLFKYRALYFLGSLVLQTIYAVWAIGNYKHNRQYGDLEIDGRESEDGKTVSLSVNDVSGEQLLMEEKIEEIRLMAKEARRLESEKKGEEDVKDEDVEIDDDECAVSSRRDDIEKEITKVPAEWPYKKLKYKRTKYDPSIPDRTITERTTVRPSLQLPRDLHPPNFLLPAFPQATPHHLLTSTRMIIAQTGRTYKDNRQRKENERLPPEVSPFRPSYNYGLGPPAIPTHDILLST</sequence>
<dbReference type="EMBL" id="KQ258307">
    <property type="protein sequence ID" value="KOM26142.1"/>
    <property type="molecule type" value="Genomic_DNA"/>
</dbReference>
<accession>A0A0L9T6D1</accession>
<dbReference type="AlphaFoldDB" id="A0A0L9T6D1"/>
<proteinExistence type="predicted"/>
<name>A0A0L9T6D1_PHAAN</name>
<keyword evidence="3" id="KW-0472">Membrane</keyword>
<keyword evidence="1" id="KW-0175">Coiled coil</keyword>
<feature type="transmembrane region" description="Helical" evidence="3">
    <location>
        <begin position="30"/>
        <end position="48"/>
    </location>
</feature>
<keyword evidence="3" id="KW-0812">Transmembrane</keyword>
<evidence type="ECO:0000313" key="5">
    <source>
        <dbReference type="Proteomes" id="UP000053144"/>
    </source>
</evidence>
<organism evidence="4 5">
    <name type="scientific">Phaseolus angularis</name>
    <name type="common">Azuki bean</name>
    <name type="synonym">Vigna angularis</name>
    <dbReference type="NCBI Taxonomy" id="3914"/>
    <lineage>
        <taxon>Eukaryota</taxon>
        <taxon>Viridiplantae</taxon>
        <taxon>Streptophyta</taxon>
        <taxon>Embryophyta</taxon>
        <taxon>Tracheophyta</taxon>
        <taxon>Spermatophyta</taxon>
        <taxon>Magnoliopsida</taxon>
        <taxon>eudicotyledons</taxon>
        <taxon>Gunneridae</taxon>
        <taxon>Pentapetalae</taxon>
        <taxon>rosids</taxon>
        <taxon>fabids</taxon>
        <taxon>Fabales</taxon>
        <taxon>Fabaceae</taxon>
        <taxon>Papilionoideae</taxon>
        <taxon>50 kb inversion clade</taxon>
        <taxon>NPAAA clade</taxon>
        <taxon>indigoferoid/millettioid clade</taxon>
        <taxon>Phaseoleae</taxon>
        <taxon>Vigna</taxon>
    </lineage>
</organism>
<feature type="region of interest" description="Disordered" evidence="2">
    <location>
        <begin position="213"/>
        <end position="241"/>
    </location>
</feature>
<dbReference type="Gramene" id="KOM26142">
    <property type="protein sequence ID" value="KOM26142"/>
    <property type="gene ID" value="LR48_Vigan233s000900"/>
</dbReference>
<keyword evidence="3" id="KW-1133">Transmembrane helix</keyword>
<reference evidence="5" key="1">
    <citation type="journal article" date="2015" name="Proc. Natl. Acad. Sci. U.S.A.">
        <title>Genome sequencing of adzuki bean (Vigna angularis) provides insight into high starch and low fat accumulation and domestication.</title>
        <authorList>
            <person name="Yang K."/>
            <person name="Tian Z."/>
            <person name="Chen C."/>
            <person name="Luo L."/>
            <person name="Zhao B."/>
            <person name="Wang Z."/>
            <person name="Yu L."/>
            <person name="Li Y."/>
            <person name="Sun Y."/>
            <person name="Li W."/>
            <person name="Chen Y."/>
            <person name="Li Y."/>
            <person name="Zhang Y."/>
            <person name="Ai D."/>
            <person name="Zhao J."/>
            <person name="Shang C."/>
            <person name="Ma Y."/>
            <person name="Wu B."/>
            <person name="Wang M."/>
            <person name="Gao L."/>
            <person name="Sun D."/>
            <person name="Zhang P."/>
            <person name="Guo F."/>
            <person name="Wang W."/>
            <person name="Li Y."/>
            <person name="Wang J."/>
            <person name="Varshney R.K."/>
            <person name="Wang J."/>
            <person name="Ling H.Q."/>
            <person name="Wan P."/>
        </authorList>
    </citation>
    <scope>NUCLEOTIDE SEQUENCE</scope>
    <source>
        <strain evidence="5">cv. Jingnong 6</strain>
    </source>
</reference>
<dbReference type="Proteomes" id="UP000053144">
    <property type="component" value="Unassembled WGS sequence"/>
</dbReference>
<evidence type="ECO:0000256" key="2">
    <source>
        <dbReference type="SAM" id="MobiDB-lite"/>
    </source>
</evidence>
<protein>
    <submittedName>
        <fullName evidence="4">Uncharacterized protein</fullName>
    </submittedName>
</protein>
<feature type="compositionally biased region" description="Basic and acidic residues" evidence="2">
    <location>
        <begin position="215"/>
        <end position="229"/>
    </location>
</feature>